<accession>A0A1I7STN0</accession>
<evidence type="ECO:0000256" key="1">
    <source>
        <dbReference type="SAM" id="Phobius"/>
    </source>
</evidence>
<dbReference type="SMR" id="A0A1I7STN0"/>
<name>A0A1I7STN0_BURXY</name>
<keyword evidence="4" id="KW-1185">Reference proteome</keyword>
<feature type="transmembrane region" description="Helical" evidence="1">
    <location>
        <begin position="36"/>
        <end position="55"/>
    </location>
</feature>
<feature type="transmembrane region" description="Helical" evidence="1">
    <location>
        <begin position="67"/>
        <end position="87"/>
    </location>
</feature>
<dbReference type="EMBL" id="CAJFDI010000003">
    <property type="protein sequence ID" value="CAD5221318.1"/>
    <property type="molecule type" value="Genomic_DNA"/>
</dbReference>
<evidence type="ECO:0000313" key="5">
    <source>
        <dbReference type="WBParaSite" id="BXY_1640000.1"/>
    </source>
</evidence>
<dbReference type="GO" id="GO:0006120">
    <property type="term" value="P:mitochondrial electron transport, NADH to ubiquinone"/>
    <property type="evidence" value="ECO:0007669"/>
    <property type="project" value="InterPro"/>
</dbReference>
<evidence type="ECO:0000313" key="3">
    <source>
        <dbReference type="Proteomes" id="UP000095284"/>
    </source>
</evidence>
<dbReference type="Proteomes" id="UP000582659">
    <property type="component" value="Unassembled WGS sequence"/>
</dbReference>
<evidence type="ECO:0000313" key="4">
    <source>
        <dbReference type="Proteomes" id="UP000659654"/>
    </source>
</evidence>
<dbReference type="EMBL" id="CAJFCV020000003">
    <property type="protein sequence ID" value="CAG9108196.1"/>
    <property type="molecule type" value="Genomic_DNA"/>
</dbReference>
<reference evidence="5" key="1">
    <citation type="submission" date="2016-11" db="UniProtKB">
        <authorList>
            <consortium name="WormBaseParasite"/>
        </authorList>
    </citation>
    <scope>IDENTIFICATION</scope>
</reference>
<reference evidence="2" key="2">
    <citation type="submission" date="2020-09" db="EMBL/GenBank/DDBJ databases">
        <authorList>
            <person name="Kikuchi T."/>
        </authorList>
    </citation>
    <scope>NUCLEOTIDE SEQUENCE</scope>
    <source>
        <strain evidence="2">Ka4C1</strain>
    </source>
</reference>
<proteinExistence type="predicted"/>
<dbReference type="eggNOG" id="KOG4516">
    <property type="taxonomic scope" value="Eukaryota"/>
</dbReference>
<dbReference type="Proteomes" id="UP000659654">
    <property type="component" value="Unassembled WGS sequence"/>
</dbReference>
<dbReference type="AlphaFoldDB" id="A0A1I7STN0"/>
<gene>
    <name evidence="2" type="ORF">BXYJ_LOCUS6618</name>
</gene>
<dbReference type="WBParaSite" id="BXY_1640000.1">
    <property type="protein sequence ID" value="BXY_1640000.1"/>
    <property type="gene ID" value="BXY_1640000"/>
</dbReference>
<dbReference type="GO" id="GO:0005743">
    <property type="term" value="C:mitochondrial inner membrane"/>
    <property type="evidence" value="ECO:0007669"/>
    <property type="project" value="InterPro"/>
</dbReference>
<dbReference type="Pfam" id="PF06374">
    <property type="entry name" value="NDUF_C2"/>
    <property type="match status" value="1"/>
</dbReference>
<dbReference type="OrthoDB" id="6329847at2759"/>
<dbReference type="Proteomes" id="UP000095284">
    <property type="component" value="Unplaced"/>
</dbReference>
<keyword evidence="1" id="KW-0472">Membrane</keyword>
<organism evidence="3 5">
    <name type="scientific">Bursaphelenchus xylophilus</name>
    <name type="common">Pinewood nematode worm</name>
    <name type="synonym">Aphelenchoides xylophilus</name>
    <dbReference type="NCBI Taxonomy" id="6326"/>
    <lineage>
        <taxon>Eukaryota</taxon>
        <taxon>Metazoa</taxon>
        <taxon>Ecdysozoa</taxon>
        <taxon>Nematoda</taxon>
        <taxon>Chromadorea</taxon>
        <taxon>Rhabditida</taxon>
        <taxon>Tylenchina</taxon>
        <taxon>Tylenchomorpha</taxon>
        <taxon>Aphelenchoidea</taxon>
        <taxon>Aphelenchoididae</taxon>
        <taxon>Bursaphelenchus</taxon>
    </lineage>
</organism>
<dbReference type="InterPro" id="IPR009423">
    <property type="entry name" value="NDUC2"/>
</dbReference>
<protein>
    <submittedName>
        <fullName evidence="2">(pine wood nematode) hypothetical protein</fullName>
    </submittedName>
</protein>
<keyword evidence="1" id="KW-1133">Transmembrane helix</keyword>
<evidence type="ECO:0000313" key="2">
    <source>
        <dbReference type="EMBL" id="CAD5221318.1"/>
    </source>
</evidence>
<keyword evidence="1" id="KW-0812">Transmembrane</keyword>
<sequence>MGEPVRWPDAEIKRREDYMRFGSQEFDIKDPYTWSLPAKGAGFAFAVGSFAIHYLNLYQNKRWYHALYPRMGVLAVGVAMGYGVGLLRQKYNINRDAYVTHYTRLHPEDFERLNDTYGRPLSAVLMPWYPKRSLYQKFEKPEEA</sequence>